<dbReference type="EMBL" id="JBHULY010000026">
    <property type="protein sequence ID" value="MFD2726928.1"/>
    <property type="molecule type" value="Genomic_DNA"/>
</dbReference>
<name>A0ABW5TCC5_9FLAO</name>
<protein>
    <submittedName>
        <fullName evidence="2">Type II toxin-antitoxin system RelE/ParE family toxin</fullName>
    </submittedName>
</protein>
<reference evidence="3" key="1">
    <citation type="journal article" date="2019" name="Int. J. Syst. Evol. Microbiol.">
        <title>The Global Catalogue of Microorganisms (GCM) 10K type strain sequencing project: providing services to taxonomists for standard genome sequencing and annotation.</title>
        <authorList>
            <consortium name="The Broad Institute Genomics Platform"/>
            <consortium name="The Broad Institute Genome Sequencing Center for Infectious Disease"/>
            <person name="Wu L."/>
            <person name="Ma J."/>
        </authorList>
    </citation>
    <scope>NUCLEOTIDE SEQUENCE [LARGE SCALE GENOMIC DNA]</scope>
    <source>
        <strain evidence="3">KCTC 42398</strain>
    </source>
</reference>
<dbReference type="Proteomes" id="UP001597476">
    <property type="component" value="Unassembled WGS sequence"/>
</dbReference>
<proteinExistence type="predicted"/>
<keyword evidence="3" id="KW-1185">Reference proteome</keyword>
<dbReference type="Gene3D" id="3.30.2310.20">
    <property type="entry name" value="RelE-like"/>
    <property type="match status" value="1"/>
</dbReference>
<organism evidence="2 3">
    <name type="scientific">Hyunsoonleella rubra</name>
    <dbReference type="NCBI Taxonomy" id="1737062"/>
    <lineage>
        <taxon>Bacteria</taxon>
        <taxon>Pseudomonadati</taxon>
        <taxon>Bacteroidota</taxon>
        <taxon>Flavobacteriia</taxon>
        <taxon>Flavobacteriales</taxon>
        <taxon>Flavobacteriaceae</taxon>
    </lineage>
</organism>
<accession>A0ABW5TCC5</accession>
<dbReference type="RefSeq" id="WP_380292320.1">
    <property type="nucleotide sequence ID" value="NZ_JBHULY010000026.1"/>
</dbReference>
<dbReference type="InterPro" id="IPR007712">
    <property type="entry name" value="RelE/ParE_toxin"/>
</dbReference>
<dbReference type="InterPro" id="IPR035093">
    <property type="entry name" value="RelE/ParE_toxin_dom_sf"/>
</dbReference>
<evidence type="ECO:0000313" key="2">
    <source>
        <dbReference type="EMBL" id="MFD2726928.1"/>
    </source>
</evidence>
<gene>
    <name evidence="2" type="ORF">ACFSR8_11945</name>
</gene>
<keyword evidence="1" id="KW-1277">Toxin-antitoxin system</keyword>
<comment type="caution">
    <text evidence="2">The sequence shown here is derived from an EMBL/GenBank/DDBJ whole genome shotgun (WGS) entry which is preliminary data.</text>
</comment>
<dbReference type="Pfam" id="PF05016">
    <property type="entry name" value="ParE_toxin"/>
    <property type="match status" value="1"/>
</dbReference>
<evidence type="ECO:0000256" key="1">
    <source>
        <dbReference type="ARBA" id="ARBA00022649"/>
    </source>
</evidence>
<evidence type="ECO:0000313" key="3">
    <source>
        <dbReference type="Proteomes" id="UP001597476"/>
    </source>
</evidence>
<sequence length="104" mass="12497">MRTTSMGSGFKIYWTDHALNELADTYEYLEKHFTKREMKKLSVEIDKTLKLISKKPDLFPLSDSKKIRRVVIKKFNTMYYRENEGRIEILSFFSNRQNPKKIKL</sequence>